<dbReference type="Gene3D" id="2.60.120.620">
    <property type="entry name" value="q2cbj1_9rhob like domain"/>
    <property type="match status" value="1"/>
</dbReference>
<sequence length="291" mass="33812">MIASCDCSKFSLFLKSRTRKNRVQPENEKGKHYTSYGQGEKVINIEEKIEKHIQSFPASLINYLKSDYEEDLMVVIDDLLPGDIKTAMENEARELLAEESLRREVIIAESGHTPRAYDSVGRNAIRERGKYIPAFFDSPSILNFFMQITGEKLHRVPYEPEEFIINSQNKSGDTHGWHWDDYSYALVWVIDEPDVLSGARVEYVPRIPWKKKETREWIKNVLKDNTIFSHHVSQGQCYLLRARDALHRISPLTYESRRTVIVFTYANDFDLADESLTHDSMEAIYPQDTQA</sequence>
<dbReference type="SUPFAM" id="SSF51197">
    <property type="entry name" value="Clavaminate synthase-like"/>
    <property type="match status" value="1"/>
</dbReference>
<name>D4GIV1_PANAM</name>
<keyword evidence="2" id="KW-1185">Reference proteome</keyword>
<dbReference type="Pfam" id="PF23169">
    <property type="entry name" value="HalD"/>
    <property type="match status" value="1"/>
</dbReference>
<dbReference type="InterPro" id="IPR056470">
    <property type="entry name" value="BesD/HalB-like"/>
</dbReference>
<evidence type="ECO:0000313" key="2">
    <source>
        <dbReference type="Proteomes" id="UP000001702"/>
    </source>
</evidence>
<dbReference type="eggNOG" id="ENOG5030G33">
    <property type="taxonomic scope" value="Bacteria"/>
</dbReference>
<dbReference type="AlphaFoldDB" id="D4GIV1"/>
<dbReference type="KEGG" id="pam:PANA_0529"/>
<dbReference type="HOGENOM" id="CLU_097175_0_0_6"/>
<evidence type="ECO:0008006" key="3">
    <source>
        <dbReference type="Google" id="ProtNLM"/>
    </source>
</evidence>
<evidence type="ECO:0000313" key="1">
    <source>
        <dbReference type="EMBL" id="ADD75696.1"/>
    </source>
</evidence>
<protein>
    <recommendedName>
        <fullName evidence="3">Fe2OG dioxygenase domain-containing protein</fullName>
    </recommendedName>
</protein>
<dbReference type="Proteomes" id="UP000001702">
    <property type="component" value="Chromosome"/>
</dbReference>
<gene>
    <name evidence="1" type="ordered locus">PANA_0529</name>
</gene>
<dbReference type="EMBL" id="CP001875">
    <property type="protein sequence ID" value="ADD75696.1"/>
    <property type="molecule type" value="Genomic_DNA"/>
</dbReference>
<organism evidence="1 2">
    <name type="scientific">Pantoea ananatis (strain LMG 20103)</name>
    <dbReference type="NCBI Taxonomy" id="706191"/>
    <lineage>
        <taxon>Bacteria</taxon>
        <taxon>Pseudomonadati</taxon>
        <taxon>Pseudomonadota</taxon>
        <taxon>Gammaproteobacteria</taxon>
        <taxon>Enterobacterales</taxon>
        <taxon>Erwiniaceae</taxon>
        <taxon>Pantoea</taxon>
    </lineage>
</organism>
<accession>D4GIV1</accession>
<dbReference type="STRING" id="706191.PANA_0529"/>
<reference evidence="1 2" key="1">
    <citation type="journal article" date="2010" name="J. Bacteriol.">
        <title>Genome sequence of Pantoea ananatis LMG20103, the causative agent of Eucalyptus blight and dieback.</title>
        <authorList>
            <person name="De Maayer P."/>
            <person name="Chan W.Y."/>
            <person name="Venter S.N."/>
            <person name="Toth I.K."/>
            <person name="Birch P.R."/>
            <person name="Joubert F."/>
            <person name="Coutinho T.A."/>
        </authorList>
    </citation>
    <scope>NUCLEOTIDE SEQUENCE [LARGE SCALE GENOMIC DNA]</scope>
    <source>
        <strain evidence="1 2">LMG 20103</strain>
    </source>
</reference>
<proteinExistence type="predicted"/>